<comment type="caution">
    <text evidence="2">The sequence shown here is derived from an EMBL/GenBank/DDBJ whole genome shotgun (WGS) entry which is preliminary data.</text>
</comment>
<dbReference type="AlphaFoldDB" id="A0A179HVG6"/>
<dbReference type="EMBL" id="LSBI01000001">
    <property type="protein sequence ID" value="OAQ94496.1"/>
    <property type="molecule type" value="Genomic_DNA"/>
</dbReference>
<accession>A0A179HVG6</accession>
<dbReference type="EMBL" id="LSBH01000001">
    <property type="protein sequence ID" value="OAQ86534.1"/>
    <property type="molecule type" value="Genomic_DNA"/>
</dbReference>
<gene>
    <name evidence="1" type="ORF">VFPBJ_00574</name>
    <name evidence="2" type="ORF">VFPFJ_00605</name>
</gene>
<proteinExistence type="predicted"/>
<dbReference type="Proteomes" id="UP000078240">
    <property type="component" value="Unassembled WGS sequence"/>
</dbReference>
<dbReference type="Proteomes" id="UP000078340">
    <property type="component" value="Unassembled WGS sequence"/>
</dbReference>
<organism evidence="2 3">
    <name type="scientific">Purpureocillium lilacinum</name>
    <name type="common">Paecilomyces lilacinus</name>
    <dbReference type="NCBI Taxonomy" id="33203"/>
    <lineage>
        <taxon>Eukaryota</taxon>
        <taxon>Fungi</taxon>
        <taxon>Dikarya</taxon>
        <taxon>Ascomycota</taxon>
        <taxon>Pezizomycotina</taxon>
        <taxon>Sordariomycetes</taxon>
        <taxon>Hypocreomycetidae</taxon>
        <taxon>Hypocreales</taxon>
        <taxon>Ophiocordycipitaceae</taxon>
        <taxon>Purpureocillium</taxon>
    </lineage>
</organism>
<name>A0A179HVG6_PURLI</name>
<protein>
    <submittedName>
        <fullName evidence="2">Uncharacterized protein</fullName>
    </submittedName>
</protein>
<evidence type="ECO:0000313" key="3">
    <source>
        <dbReference type="Proteomes" id="UP000078340"/>
    </source>
</evidence>
<evidence type="ECO:0000313" key="1">
    <source>
        <dbReference type="EMBL" id="OAQ86534.1"/>
    </source>
</evidence>
<reference evidence="2 3" key="1">
    <citation type="submission" date="2016-02" db="EMBL/GenBank/DDBJ databases">
        <title>Biosynthesis of antibiotic leucinostatins and their inhibition on Phytophthora in bio-control Purpureocillium lilacinum.</title>
        <authorList>
            <person name="Wang G."/>
            <person name="Liu Z."/>
            <person name="Lin R."/>
            <person name="Li E."/>
            <person name="Mao Z."/>
            <person name="Ling J."/>
            <person name="Yin W."/>
            <person name="Xie B."/>
        </authorList>
    </citation>
    <scope>NUCLEOTIDE SEQUENCE [LARGE SCALE GENOMIC DNA]</scope>
    <source>
        <strain evidence="1">PLBJ-1</strain>
        <strain evidence="2">PLFJ-1</strain>
    </source>
</reference>
<evidence type="ECO:0000313" key="2">
    <source>
        <dbReference type="EMBL" id="OAQ94496.1"/>
    </source>
</evidence>
<sequence length="115" mass="12797">MMALRMQAGGCRIGQHRPLIQGRGWGAPRWTTQVGTDMTSCKSREAGIRYALFRDQAIAAHRWNGVASKALGQVRLSRRRSVTSELPHAKSSRAVPVTCRGTPWVGRRNMLELRG</sequence>